<organism evidence="1 2">
    <name type="scientific">Paramagnetospirillum magnetotacticum MS-1</name>
    <dbReference type="NCBI Taxonomy" id="272627"/>
    <lineage>
        <taxon>Bacteria</taxon>
        <taxon>Pseudomonadati</taxon>
        <taxon>Pseudomonadota</taxon>
        <taxon>Alphaproteobacteria</taxon>
        <taxon>Rhodospirillales</taxon>
        <taxon>Magnetospirillaceae</taxon>
        <taxon>Paramagnetospirillum</taxon>
    </lineage>
</organism>
<name>A0A0C2UVJ4_PARME</name>
<comment type="caution">
    <text evidence="1">The sequence shown here is derived from an EMBL/GenBank/DDBJ whole genome shotgun (WGS) entry which is preliminary data.</text>
</comment>
<dbReference type="RefSeq" id="WP_009868875.1">
    <property type="nucleotide sequence ID" value="NZ_JXSL01000034.1"/>
</dbReference>
<dbReference type="AlphaFoldDB" id="A0A0C2UVJ4"/>
<reference evidence="1 2" key="1">
    <citation type="submission" date="2015-01" db="EMBL/GenBank/DDBJ databases">
        <title>Genome Sequence of Magnetospirillum magnetotacticum Strain MS-1.</title>
        <authorList>
            <person name="Marinov G.K."/>
            <person name="Smalley M.D."/>
            <person name="DeSalvo G."/>
        </authorList>
    </citation>
    <scope>NUCLEOTIDE SEQUENCE [LARGE SCALE GENOMIC DNA]</scope>
    <source>
        <strain evidence="1 2">MS-1</strain>
    </source>
</reference>
<dbReference type="Proteomes" id="UP000031971">
    <property type="component" value="Unassembled WGS sequence"/>
</dbReference>
<evidence type="ECO:0000313" key="1">
    <source>
        <dbReference type="EMBL" id="KIL96851.1"/>
    </source>
</evidence>
<accession>A0A0C2UVJ4</accession>
<proteinExistence type="predicted"/>
<keyword evidence="2" id="KW-1185">Reference proteome</keyword>
<dbReference type="EMBL" id="JXSL01000034">
    <property type="protein sequence ID" value="KIL96851.1"/>
    <property type="molecule type" value="Genomic_DNA"/>
</dbReference>
<sequence>MMKYPFTLTEANLKNAMADPRYTNSRHPNSQSWRGMVSQGFATLYPDQTPAR</sequence>
<evidence type="ECO:0000313" key="2">
    <source>
        <dbReference type="Proteomes" id="UP000031971"/>
    </source>
</evidence>
<gene>
    <name evidence="1" type="ORF">CCC_01717</name>
</gene>
<protein>
    <submittedName>
        <fullName evidence="1">Uncharacterized protein</fullName>
    </submittedName>
</protein>